<evidence type="ECO:0000313" key="9">
    <source>
        <dbReference type="Proteomes" id="UP000019426"/>
    </source>
</evidence>
<sequence length="65" mass="7096">MKAIVNKDTCIGCGLCASMCPEVYNLDDEEGKAEAIEEEIDEALIDEAMEARDSCPVEAIDIKED</sequence>
<name>W6S200_9CLOT</name>
<dbReference type="InterPro" id="IPR017900">
    <property type="entry name" value="4Fe4S_Fe_S_CS"/>
</dbReference>
<organism evidence="8 9">
    <name type="scientific">Clostridium bornimense</name>
    <dbReference type="NCBI Taxonomy" id="1216932"/>
    <lineage>
        <taxon>Bacteria</taxon>
        <taxon>Bacillati</taxon>
        <taxon>Bacillota</taxon>
        <taxon>Clostridia</taxon>
        <taxon>Eubacteriales</taxon>
        <taxon>Clostridiaceae</taxon>
        <taxon>Clostridium</taxon>
    </lineage>
</organism>
<keyword evidence="4 6" id="KW-0408">Iron</keyword>
<dbReference type="HOGENOM" id="CLU_139698_6_4_9"/>
<comment type="function">
    <text evidence="6">Ferredoxins are iron-sulfur proteins that transfer electrons in a wide variety of metabolic reactions.</text>
</comment>
<proteinExistence type="predicted"/>
<dbReference type="PROSITE" id="PS00198">
    <property type="entry name" value="4FE4S_FER_1"/>
    <property type="match status" value="1"/>
</dbReference>
<keyword evidence="5 6" id="KW-0411">Iron-sulfur</keyword>
<keyword evidence="3 6" id="KW-0249">Electron transport</keyword>
<dbReference type="PATRIC" id="fig|1216932.3.peg.1169"/>
<keyword evidence="9" id="KW-1185">Reference proteome</keyword>
<dbReference type="RefSeq" id="WP_044037339.1">
    <property type="nucleotide sequence ID" value="NZ_HG917868.1"/>
</dbReference>
<dbReference type="AlphaFoldDB" id="W6S200"/>
<dbReference type="Proteomes" id="UP000019426">
    <property type="component" value="Chromosome M2/40_rep1"/>
</dbReference>
<evidence type="ECO:0000256" key="4">
    <source>
        <dbReference type="ARBA" id="ARBA00023004"/>
    </source>
</evidence>
<dbReference type="GO" id="GO:0005506">
    <property type="term" value="F:iron ion binding"/>
    <property type="evidence" value="ECO:0007669"/>
    <property type="project" value="UniProtKB-UniRule"/>
</dbReference>
<dbReference type="KEGG" id="clt:CM240_1178"/>
<dbReference type="GO" id="GO:0051536">
    <property type="term" value="F:iron-sulfur cluster binding"/>
    <property type="evidence" value="ECO:0007669"/>
    <property type="project" value="UniProtKB-KW"/>
</dbReference>
<dbReference type="SUPFAM" id="SSF54862">
    <property type="entry name" value="4Fe-4S ferredoxins"/>
    <property type="match status" value="1"/>
</dbReference>
<evidence type="ECO:0000256" key="5">
    <source>
        <dbReference type="ARBA" id="ARBA00023014"/>
    </source>
</evidence>
<evidence type="ECO:0000256" key="2">
    <source>
        <dbReference type="ARBA" id="ARBA00022723"/>
    </source>
</evidence>
<accession>W6S200</accession>
<reference evidence="8 9" key="1">
    <citation type="submission" date="2013-11" db="EMBL/GenBank/DDBJ databases">
        <title>Complete genome sequence of Clostridum sp. M2/40.</title>
        <authorList>
            <person name="Wibberg D."/>
            <person name="Puehler A."/>
            <person name="Schlueter A."/>
        </authorList>
    </citation>
    <scope>NUCLEOTIDE SEQUENCE [LARGE SCALE GENOMIC DNA]</scope>
    <source>
        <strain evidence="9">M2/40</strain>
    </source>
</reference>
<evidence type="ECO:0000256" key="1">
    <source>
        <dbReference type="ARBA" id="ARBA00022448"/>
    </source>
</evidence>
<dbReference type="eggNOG" id="COG1141">
    <property type="taxonomic scope" value="Bacteria"/>
</dbReference>
<dbReference type="EMBL" id="HG917868">
    <property type="protein sequence ID" value="CDM68342.1"/>
    <property type="molecule type" value="Genomic_DNA"/>
</dbReference>
<gene>
    <name evidence="8" type="ORF">CM240_1178</name>
</gene>
<dbReference type="InterPro" id="IPR017896">
    <property type="entry name" value="4Fe4S_Fe-S-bd"/>
</dbReference>
<evidence type="ECO:0000256" key="3">
    <source>
        <dbReference type="ARBA" id="ARBA00022982"/>
    </source>
</evidence>
<dbReference type="PANTHER" id="PTHR36923">
    <property type="entry name" value="FERREDOXIN"/>
    <property type="match status" value="1"/>
</dbReference>
<keyword evidence="2 6" id="KW-0479">Metal-binding</keyword>
<dbReference type="Pfam" id="PF13370">
    <property type="entry name" value="Fer4_13"/>
    <property type="match status" value="1"/>
</dbReference>
<dbReference type="STRING" id="1216932.CM240_1178"/>
<dbReference type="InterPro" id="IPR051269">
    <property type="entry name" value="Fe-S_cluster_ET"/>
</dbReference>
<dbReference type="PRINTS" id="PR00352">
    <property type="entry name" value="3FE4SFRDOXIN"/>
</dbReference>
<dbReference type="PROSITE" id="PS51379">
    <property type="entry name" value="4FE4S_FER_2"/>
    <property type="match status" value="1"/>
</dbReference>
<dbReference type="GO" id="GO:0009055">
    <property type="term" value="F:electron transfer activity"/>
    <property type="evidence" value="ECO:0007669"/>
    <property type="project" value="UniProtKB-UniRule"/>
</dbReference>
<dbReference type="PANTHER" id="PTHR36923:SF3">
    <property type="entry name" value="FERREDOXIN"/>
    <property type="match status" value="1"/>
</dbReference>
<protein>
    <recommendedName>
        <fullName evidence="6">Ferredoxin</fullName>
    </recommendedName>
</protein>
<feature type="domain" description="4Fe-4S ferredoxin-type" evidence="7">
    <location>
        <begin position="1"/>
        <end position="29"/>
    </location>
</feature>
<dbReference type="InterPro" id="IPR001080">
    <property type="entry name" value="3Fe4S_ferredoxin"/>
</dbReference>
<dbReference type="Gene3D" id="3.30.70.20">
    <property type="match status" value="1"/>
</dbReference>
<evidence type="ECO:0000259" key="7">
    <source>
        <dbReference type="PROSITE" id="PS51379"/>
    </source>
</evidence>
<keyword evidence="1 6" id="KW-0813">Transport</keyword>
<evidence type="ECO:0000256" key="6">
    <source>
        <dbReference type="RuleBase" id="RU368020"/>
    </source>
</evidence>
<evidence type="ECO:0000313" key="8">
    <source>
        <dbReference type="EMBL" id="CDM68342.1"/>
    </source>
</evidence>